<dbReference type="AlphaFoldDB" id="K9P842"/>
<accession>K9P842</accession>
<dbReference type="HOGENOM" id="CLU_031866_1_0_3"/>
<dbReference type="eggNOG" id="COG2304">
    <property type="taxonomic scope" value="Bacteria"/>
</dbReference>
<evidence type="ECO:0000313" key="4">
    <source>
        <dbReference type="Proteomes" id="UP000010388"/>
    </source>
</evidence>
<dbReference type="Pfam" id="PF00092">
    <property type="entry name" value="VWA"/>
    <property type="match status" value="1"/>
</dbReference>
<dbReference type="InterPro" id="IPR002035">
    <property type="entry name" value="VWF_A"/>
</dbReference>
<protein>
    <submittedName>
        <fullName evidence="3">Uncharacterized protein containing a von Willebrand factor type A (VWA) domain</fullName>
    </submittedName>
</protein>
<dbReference type="PROSITE" id="PS50234">
    <property type="entry name" value="VWFA"/>
    <property type="match status" value="1"/>
</dbReference>
<evidence type="ECO:0000259" key="2">
    <source>
        <dbReference type="PROSITE" id="PS50234"/>
    </source>
</evidence>
<dbReference type="SMART" id="SM00327">
    <property type="entry name" value="VWA"/>
    <property type="match status" value="1"/>
</dbReference>
<reference evidence="4" key="1">
    <citation type="journal article" date="2013" name="Proc. Natl. Acad. Sci. U.S.A.">
        <title>Improving the coverage of the cyanobacterial phylum using diversity-driven genome sequencing.</title>
        <authorList>
            <person name="Shih P.M."/>
            <person name="Wu D."/>
            <person name="Latifi A."/>
            <person name="Axen S.D."/>
            <person name="Fewer D.P."/>
            <person name="Talla E."/>
            <person name="Calteau A."/>
            <person name="Cai F."/>
            <person name="Tandeau de Marsac N."/>
            <person name="Rippka R."/>
            <person name="Herdman M."/>
            <person name="Sivonen K."/>
            <person name="Coursin T."/>
            <person name="Laurent T."/>
            <person name="Goodwin L."/>
            <person name="Nolan M."/>
            <person name="Davenport K.W."/>
            <person name="Han C.S."/>
            <person name="Rubin E.M."/>
            <person name="Eisen J.A."/>
            <person name="Woyke T."/>
            <person name="Gugger M."/>
            <person name="Kerfeld C.A."/>
        </authorList>
    </citation>
    <scope>NUCLEOTIDE SEQUENCE [LARGE SCALE GENOMIC DNA]</scope>
    <source>
        <strain evidence="4">ATCC 27147 / PCC 6307</strain>
    </source>
</reference>
<evidence type="ECO:0000313" key="3">
    <source>
        <dbReference type="EMBL" id="AFY28861.1"/>
    </source>
</evidence>
<feature type="region of interest" description="Disordered" evidence="1">
    <location>
        <begin position="392"/>
        <end position="419"/>
    </location>
</feature>
<dbReference type="Proteomes" id="UP000010388">
    <property type="component" value="Chromosome"/>
</dbReference>
<dbReference type="PANTHER" id="PTHR10579">
    <property type="entry name" value="CALCIUM-ACTIVATED CHLORIDE CHANNEL REGULATOR"/>
    <property type="match status" value="1"/>
</dbReference>
<organism evidence="3 4">
    <name type="scientific">Cyanobium gracile (strain ATCC 27147 / PCC 6307)</name>
    <dbReference type="NCBI Taxonomy" id="292564"/>
    <lineage>
        <taxon>Bacteria</taxon>
        <taxon>Bacillati</taxon>
        <taxon>Cyanobacteriota</taxon>
        <taxon>Cyanophyceae</taxon>
        <taxon>Synechococcales</taxon>
        <taxon>Prochlorococcaceae</taxon>
        <taxon>Cyanobium</taxon>
    </lineage>
</organism>
<evidence type="ECO:0000256" key="1">
    <source>
        <dbReference type="SAM" id="MobiDB-lite"/>
    </source>
</evidence>
<feature type="domain" description="VWFA" evidence="2">
    <location>
        <begin position="47"/>
        <end position="219"/>
    </location>
</feature>
<gene>
    <name evidence="3" type="ordered locus">Cyagr_1712</name>
</gene>
<dbReference type="KEGG" id="cgc:Cyagr_1712"/>
<dbReference type="PATRIC" id="fig|292564.3.peg.1625"/>
<dbReference type="InterPro" id="IPR051266">
    <property type="entry name" value="CLCR"/>
</dbReference>
<dbReference type="RefSeq" id="WP_015109311.1">
    <property type="nucleotide sequence ID" value="NC_019675.1"/>
</dbReference>
<dbReference type="SUPFAM" id="SSF53300">
    <property type="entry name" value="vWA-like"/>
    <property type="match status" value="1"/>
</dbReference>
<sequence>MTRPTLRFRPLRPAVASDRPSILDLLLTITPPPAAADTSRRARPPLNLALVIDRSGSMGGTKLSYARKAARFLAGELTSRDRLAIVSFDDEVNVVVPSMPVADPQPFIAAINTIHSGGCTALFDGWRAGATQVAEHLDPTAMNRVLLLSDGQANHGLTDTDQIAAKVAGLTQRGISTSAFGLGDDFDEDLMGAMAAAGDGTLAHIETPSQLADLYASELQGLAGTFGRRVSLGLRGKHGAEVVDLLNDLKPTGAGNHQLPNLRAGQELNVGLQLKLPAWIPNQEILSVRLAWEAPGSGDRQSLIEHLQLPVMAHGELDQLDGDEAVAEQLALFKANRERKRVIAELDRGDVISASVSLGKLFGDLSAMPVTPRLTRELDLLSEKLALLKSDPKRSRKNLRRESQRSSLNVWESDDGSRD</sequence>
<proteinExistence type="predicted"/>
<dbReference type="Gene3D" id="3.40.50.410">
    <property type="entry name" value="von Willebrand factor, type A domain"/>
    <property type="match status" value="1"/>
</dbReference>
<dbReference type="InterPro" id="IPR036465">
    <property type="entry name" value="vWFA_dom_sf"/>
</dbReference>
<dbReference type="STRING" id="292564.Cyagr_1712"/>
<dbReference type="EMBL" id="CP003495">
    <property type="protein sequence ID" value="AFY28861.1"/>
    <property type="molecule type" value="Genomic_DNA"/>
</dbReference>
<name>K9P842_CYAGP</name>
<dbReference type="PANTHER" id="PTHR10579:SF43">
    <property type="entry name" value="ZINC FINGER (C3HC4-TYPE RING FINGER) FAMILY PROTEIN"/>
    <property type="match status" value="1"/>
</dbReference>